<dbReference type="InParanoid" id="A0A7J7D8S0"/>
<gene>
    <name evidence="1" type="ORF">HS088_TW09G00700</name>
</gene>
<dbReference type="FunCoup" id="A0A7J7D8S0">
    <property type="interactions" value="58"/>
</dbReference>
<dbReference type="PANTHER" id="PTHR33103">
    <property type="entry name" value="OS01G0153900 PROTEIN"/>
    <property type="match status" value="1"/>
</dbReference>
<evidence type="ECO:0000313" key="1">
    <source>
        <dbReference type="EMBL" id="KAF5742649.1"/>
    </source>
</evidence>
<accession>A0A7J7D8S0</accession>
<evidence type="ECO:0008006" key="3">
    <source>
        <dbReference type="Google" id="ProtNLM"/>
    </source>
</evidence>
<dbReference type="AlphaFoldDB" id="A0A7J7D8S0"/>
<name>A0A7J7D8S0_TRIWF</name>
<sequence length="222" mass="24750">MATTTTLGMKLLMDTRRHRIIFAEANKEVVDFVFTFLSLPVGLIFRVMGEKHEMVGCLGNLYKSVQDLDSTYLQPNKFKAHIWLPIVANFSGIIKSIPPTTVYRCHSDSCCGIDNVAFDRAATCPQCDGIMNKEVTCVHASSKGFVKGEATYMITDDLTVKPMSALSIIGLMNKFNVKEVGDVQEKFINFSVDKRMKIFKASLVSKTVLTDVFLGEILESEE</sequence>
<reference evidence="1 2" key="1">
    <citation type="journal article" date="2020" name="Nat. Commun.">
        <title>Genome of Tripterygium wilfordii and identification of cytochrome P450 involved in triptolide biosynthesis.</title>
        <authorList>
            <person name="Tu L."/>
            <person name="Su P."/>
            <person name="Zhang Z."/>
            <person name="Gao L."/>
            <person name="Wang J."/>
            <person name="Hu T."/>
            <person name="Zhou J."/>
            <person name="Zhang Y."/>
            <person name="Zhao Y."/>
            <person name="Liu Y."/>
            <person name="Song Y."/>
            <person name="Tong Y."/>
            <person name="Lu Y."/>
            <person name="Yang J."/>
            <person name="Xu C."/>
            <person name="Jia M."/>
            <person name="Peters R.J."/>
            <person name="Huang L."/>
            <person name="Gao W."/>
        </authorList>
    </citation>
    <scope>NUCLEOTIDE SEQUENCE [LARGE SCALE GENOMIC DNA]</scope>
    <source>
        <strain evidence="2">cv. XIE 37</strain>
        <tissue evidence="1">Leaf</tissue>
    </source>
</reference>
<dbReference type="EMBL" id="JAAARO010000009">
    <property type="protein sequence ID" value="KAF5742649.1"/>
    <property type="molecule type" value="Genomic_DNA"/>
</dbReference>
<keyword evidence="2" id="KW-1185">Reference proteome</keyword>
<dbReference type="InterPro" id="IPR007750">
    <property type="entry name" value="DUF674"/>
</dbReference>
<proteinExistence type="predicted"/>
<organism evidence="1 2">
    <name type="scientific">Tripterygium wilfordii</name>
    <name type="common">Thunder God vine</name>
    <dbReference type="NCBI Taxonomy" id="458696"/>
    <lineage>
        <taxon>Eukaryota</taxon>
        <taxon>Viridiplantae</taxon>
        <taxon>Streptophyta</taxon>
        <taxon>Embryophyta</taxon>
        <taxon>Tracheophyta</taxon>
        <taxon>Spermatophyta</taxon>
        <taxon>Magnoliopsida</taxon>
        <taxon>eudicotyledons</taxon>
        <taxon>Gunneridae</taxon>
        <taxon>Pentapetalae</taxon>
        <taxon>rosids</taxon>
        <taxon>fabids</taxon>
        <taxon>Celastrales</taxon>
        <taxon>Celastraceae</taxon>
        <taxon>Tripterygium</taxon>
    </lineage>
</organism>
<evidence type="ECO:0000313" key="2">
    <source>
        <dbReference type="Proteomes" id="UP000593562"/>
    </source>
</evidence>
<dbReference type="Pfam" id="PF05056">
    <property type="entry name" value="DUF674"/>
    <property type="match status" value="1"/>
</dbReference>
<protein>
    <recommendedName>
        <fullName evidence="3">DUF674 family protein</fullName>
    </recommendedName>
</protein>
<dbReference type="PANTHER" id="PTHR33103:SF19">
    <property type="entry name" value="OS09G0544700 PROTEIN"/>
    <property type="match status" value="1"/>
</dbReference>
<comment type="caution">
    <text evidence="1">The sequence shown here is derived from an EMBL/GenBank/DDBJ whole genome shotgun (WGS) entry which is preliminary data.</text>
</comment>
<dbReference type="Proteomes" id="UP000593562">
    <property type="component" value="Unassembled WGS sequence"/>
</dbReference>
<dbReference type="OrthoDB" id="2014278at2759"/>